<evidence type="ECO:0000256" key="1">
    <source>
        <dbReference type="ARBA" id="ARBA00004477"/>
    </source>
</evidence>
<evidence type="ECO:0000256" key="9">
    <source>
        <dbReference type="ARBA" id="ARBA00023136"/>
    </source>
</evidence>
<evidence type="ECO:0000256" key="2">
    <source>
        <dbReference type="ARBA" id="ARBA00010794"/>
    </source>
</evidence>
<comment type="similarity">
    <text evidence="2">Belongs to the polyprenol kinase family.</text>
</comment>
<dbReference type="VEuPathDB" id="PlasmoDB:PY17X_0205150"/>
<evidence type="ECO:0000256" key="8">
    <source>
        <dbReference type="ARBA" id="ARBA00022989"/>
    </source>
</evidence>
<dbReference type="EMBL" id="LK934630">
    <property type="protein sequence ID" value="CDU16065.1"/>
    <property type="molecule type" value="Genomic_DNA"/>
</dbReference>
<dbReference type="VEuPathDB" id="PlasmoDB:PY00418"/>
<proteinExistence type="inferred from homology"/>
<evidence type="ECO:0000256" key="10">
    <source>
        <dbReference type="SAM" id="Phobius"/>
    </source>
</evidence>
<feature type="transmembrane region" description="Helical" evidence="10">
    <location>
        <begin position="142"/>
        <end position="160"/>
    </location>
</feature>
<keyword evidence="5 10" id="KW-0812">Transmembrane</keyword>
<feature type="transmembrane region" description="Helical" evidence="10">
    <location>
        <begin position="516"/>
        <end position="534"/>
    </location>
</feature>
<reference evidence="11 12" key="1">
    <citation type="journal article" date="2014" name="BMC Biol.">
        <title>A comprehensive evaluation of rodent malaria parasite genomes and gene expression.</title>
        <authorList>
            <person name="Otto T.D."/>
            <person name="Bohme U."/>
            <person name="Jackson A.P."/>
            <person name="Hunt M."/>
            <person name="Franke-Fayard B."/>
            <person name="Hoeijmakers W.A."/>
            <person name="Religa A.A."/>
            <person name="Robertson L."/>
            <person name="Sanders M."/>
            <person name="Ogun S.A."/>
            <person name="Cunningham D."/>
            <person name="Erhart A."/>
            <person name="Billker O."/>
            <person name="Khan S.M."/>
            <person name="Stunnenberg H.G."/>
            <person name="Langhorne J."/>
            <person name="Holder A.A."/>
            <person name="Waters A.P."/>
            <person name="Newbold C.I."/>
            <person name="Pain A."/>
            <person name="Berriman M."/>
            <person name="Janse C.J."/>
        </authorList>
    </citation>
    <scope>NUCLEOTIDE SEQUENCE [LARGE SCALE GENOMIC DNA]</scope>
    <source>
        <strain evidence="11 12">YM</strain>
    </source>
</reference>
<dbReference type="GO" id="GO:0043048">
    <property type="term" value="P:dolichyl monophosphate biosynthetic process"/>
    <property type="evidence" value="ECO:0007669"/>
    <property type="project" value="TreeGrafter"/>
</dbReference>
<sequence length="738" mass="86351">MVNALLVCLLSITIIQKNNLIFYQYIYIWLFLTILCNTIIVVNLCYGNEKREKWKNNDFFPFISCSLTIGECYKGEALSSLSKIIKNKKNDKFYNFPKKTELLFYFLKLFLCTYVENFFSFFFLPFLSTLMFLKYDIFRYEIAKLSLIFVNTFAISSVCLKYVKINILSYFLCHISLFAVTLAIIKVQENVFICFLVFMVIFAFYHILLIATFCLANKAFSFMNGVLISTIGTIFLAVSLYSLTYDYLNIKLFAGPFFLVLSKLILSIGLYGGYCAYFIQNGDEKKMNKRKIIMSTFLFFFYNIYNFFFKEYNTGNIDGGNFVYYTMRLIKMNNNFILIISWFLITILYLIFINILTKKGTNLICVRKHYHFLLFLNTNLAFWAGKVELLTIVLSFILPLFILIEILRKNYENAFDSNNWLNLFFTRFIDDRDRHGLILTHIYLLAGAYLPIAADVIFSNTHYIYDKKEIRYLFRETNLFLYCSGLYSICIGDSFAAIGGRLYLTPKITNTNNKSYLGFFFFFCTTFVSLLFFSKPDFTNVKECFIISLFGAIFEAYLNDIDNLLLPIFSFCMPYIKVPSDITILEHTYSKNNKKKKIFFLKKLFIQFSFFTIGNKCNKLNSSDVIKVLSNVYSVDVSNNPNINTANILDILNTRQKDIEKQVKCKMYSFVGSILLPLYSLRMFKYYDMKSKLIMVPFFSIMGMYLGLFSGNIITGRFSDYKRSKFLGTLPANVYLKE</sequence>
<dbReference type="InterPro" id="IPR032974">
    <property type="entry name" value="Polypren_kinase"/>
</dbReference>
<keyword evidence="9 10" id="KW-0472">Membrane</keyword>
<comment type="subcellular location">
    <subcellularLocation>
        <location evidence="1">Endoplasmic reticulum membrane</location>
        <topology evidence="1">Multi-pass membrane protein</topology>
    </subcellularLocation>
</comment>
<dbReference type="VEuPathDB" id="PlasmoDB:Py17XNL_000202621"/>
<keyword evidence="4 11" id="KW-0808">Transferase</keyword>
<organism evidence="11 12">
    <name type="scientific">Plasmodium yoelii</name>
    <dbReference type="NCBI Taxonomy" id="5861"/>
    <lineage>
        <taxon>Eukaryota</taxon>
        <taxon>Sar</taxon>
        <taxon>Alveolata</taxon>
        <taxon>Apicomplexa</taxon>
        <taxon>Aconoidasida</taxon>
        <taxon>Haemosporida</taxon>
        <taxon>Plasmodiidae</taxon>
        <taxon>Plasmodium</taxon>
        <taxon>Plasmodium (Vinckeia)</taxon>
    </lineage>
</organism>
<feature type="transmembrane region" description="Helical" evidence="10">
    <location>
        <begin position="390"/>
        <end position="407"/>
    </location>
</feature>
<keyword evidence="7" id="KW-0256">Endoplasmic reticulum</keyword>
<feature type="transmembrane region" description="Helical" evidence="10">
    <location>
        <begin position="167"/>
        <end position="185"/>
    </location>
</feature>
<feature type="transmembrane region" description="Helical" evidence="10">
    <location>
        <begin position="291"/>
        <end position="309"/>
    </location>
</feature>
<feature type="transmembrane region" description="Helical" evidence="10">
    <location>
        <begin position="479"/>
        <end position="504"/>
    </location>
</feature>
<dbReference type="GO" id="GO:0004168">
    <property type="term" value="F:dolichol kinase activity"/>
    <property type="evidence" value="ECO:0007669"/>
    <property type="project" value="UniProtKB-EC"/>
</dbReference>
<protein>
    <recommendedName>
        <fullName evidence="3">dolichol kinase</fullName>
        <ecNumber evidence="3">2.7.1.108</ecNumber>
    </recommendedName>
</protein>
<dbReference type="Proteomes" id="UP000072904">
    <property type="component" value="Chromosome 2"/>
</dbReference>
<evidence type="ECO:0000256" key="5">
    <source>
        <dbReference type="ARBA" id="ARBA00022692"/>
    </source>
</evidence>
<dbReference type="AlphaFoldDB" id="A0A077Y070"/>
<evidence type="ECO:0000313" key="11">
    <source>
        <dbReference type="EMBL" id="CDU16065.1"/>
    </source>
</evidence>
<evidence type="ECO:0000256" key="6">
    <source>
        <dbReference type="ARBA" id="ARBA00022777"/>
    </source>
</evidence>
<feature type="transmembrane region" description="Helical" evidence="10">
    <location>
        <begin position="222"/>
        <end position="245"/>
    </location>
</feature>
<evidence type="ECO:0000256" key="4">
    <source>
        <dbReference type="ARBA" id="ARBA00022679"/>
    </source>
</evidence>
<keyword evidence="6" id="KW-0418">Kinase</keyword>
<dbReference type="PANTHER" id="PTHR13205:SF15">
    <property type="entry name" value="DOLICHOL KINASE"/>
    <property type="match status" value="1"/>
</dbReference>
<keyword evidence="8 10" id="KW-1133">Transmembrane helix</keyword>
<gene>
    <name evidence="11" type="ORF">PYYM_0206600</name>
</gene>
<dbReference type="VEuPathDB" id="PlasmoDB:PYYM_0206600"/>
<evidence type="ECO:0000313" key="12">
    <source>
        <dbReference type="Proteomes" id="UP000072904"/>
    </source>
</evidence>
<evidence type="ECO:0000256" key="3">
    <source>
        <dbReference type="ARBA" id="ARBA00012132"/>
    </source>
</evidence>
<feature type="transmembrane region" description="Helical" evidence="10">
    <location>
        <begin position="693"/>
        <end position="715"/>
    </location>
</feature>
<feature type="transmembrane region" description="Helical" evidence="10">
    <location>
        <begin position="437"/>
        <end position="459"/>
    </location>
</feature>
<feature type="transmembrane region" description="Helical" evidence="10">
    <location>
        <begin position="667"/>
        <end position="687"/>
    </location>
</feature>
<dbReference type="GO" id="GO:0016779">
    <property type="term" value="F:nucleotidyltransferase activity"/>
    <property type="evidence" value="ECO:0007669"/>
    <property type="project" value="UniProtKB-KW"/>
</dbReference>
<feature type="transmembrane region" description="Helical" evidence="10">
    <location>
        <begin position="336"/>
        <end position="357"/>
    </location>
</feature>
<feature type="transmembrane region" description="Helical" evidence="10">
    <location>
        <begin position="191"/>
        <end position="215"/>
    </location>
</feature>
<feature type="transmembrane region" description="Helical" evidence="10">
    <location>
        <begin position="102"/>
        <end position="122"/>
    </location>
</feature>
<dbReference type="VEuPathDB" id="PlasmoDB:PY00419"/>
<dbReference type="GO" id="GO:0005789">
    <property type="term" value="C:endoplasmic reticulum membrane"/>
    <property type="evidence" value="ECO:0007669"/>
    <property type="project" value="UniProtKB-SubCell"/>
</dbReference>
<dbReference type="EC" id="2.7.1.108" evidence="3"/>
<dbReference type="PANTHER" id="PTHR13205">
    <property type="entry name" value="TRANSMEMBRANE PROTEIN 15-RELATED"/>
    <property type="match status" value="1"/>
</dbReference>
<accession>A0A077Y070</accession>
<feature type="transmembrane region" description="Helical" evidence="10">
    <location>
        <begin position="27"/>
        <end position="46"/>
    </location>
</feature>
<keyword evidence="11" id="KW-0548">Nucleotidyltransferase</keyword>
<evidence type="ECO:0000256" key="7">
    <source>
        <dbReference type="ARBA" id="ARBA00022824"/>
    </source>
</evidence>
<feature type="transmembrane region" description="Helical" evidence="10">
    <location>
        <begin position="257"/>
        <end position="279"/>
    </location>
</feature>
<name>A0A077Y070_PLAYE</name>